<organism evidence="3 4">
    <name type="scientific">Aspergillus leporis</name>
    <dbReference type="NCBI Taxonomy" id="41062"/>
    <lineage>
        <taxon>Eukaryota</taxon>
        <taxon>Fungi</taxon>
        <taxon>Dikarya</taxon>
        <taxon>Ascomycota</taxon>
        <taxon>Pezizomycotina</taxon>
        <taxon>Eurotiomycetes</taxon>
        <taxon>Eurotiomycetidae</taxon>
        <taxon>Eurotiales</taxon>
        <taxon>Aspergillaceae</taxon>
        <taxon>Aspergillus</taxon>
        <taxon>Aspergillus subgen. Circumdati</taxon>
    </lineage>
</organism>
<evidence type="ECO:0000313" key="4">
    <source>
        <dbReference type="Proteomes" id="UP000326565"/>
    </source>
</evidence>
<dbReference type="Gene3D" id="3.40.50.1820">
    <property type="entry name" value="alpha/beta hydrolase"/>
    <property type="match status" value="1"/>
</dbReference>
<dbReference type="InterPro" id="IPR002018">
    <property type="entry name" value="CarbesteraseB"/>
</dbReference>
<feature type="chain" id="PRO_5024931392" description="Carboxylesterase type B domain-containing protein" evidence="1">
    <location>
        <begin position="22"/>
        <end position="82"/>
    </location>
</feature>
<gene>
    <name evidence="3" type="ORF">BDV29DRAFT_153229</name>
</gene>
<sequence>MLLIYAWLWLQLSSMVAFTFAADKLINTTSGIVKGKPSPVRPGVSAYLGIRYGKAPRGDLRFAAPVPVDRSPGVFNASSFSP</sequence>
<keyword evidence="4" id="KW-1185">Reference proteome</keyword>
<dbReference type="Pfam" id="PF00135">
    <property type="entry name" value="COesterase"/>
    <property type="match status" value="1"/>
</dbReference>
<protein>
    <recommendedName>
        <fullName evidence="2">Carboxylesterase type B domain-containing protein</fullName>
    </recommendedName>
</protein>
<reference evidence="3 4" key="1">
    <citation type="submission" date="2019-04" db="EMBL/GenBank/DDBJ databases">
        <title>Friends and foes A comparative genomics study of 23 Aspergillus species from section Flavi.</title>
        <authorList>
            <consortium name="DOE Joint Genome Institute"/>
            <person name="Kjaerbolling I."/>
            <person name="Vesth T."/>
            <person name="Frisvad J.C."/>
            <person name="Nybo J.L."/>
            <person name="Theobald S."/>
            <person name="Kildgaard S."/>
            <person name="Isbrandt T."/>
            <person name="Kuo A."/>
            <person name="Sato A."/>
            <person name="Lyhne E.K."/>
            <person name="Kogle M.E."/>
            <person name="Wiebenga A."/>
            <person name="Kun R.S."/>
            <person name="Lubbers R.J."/>
            <person name="Makela M.R."/>
            <person name="Barry K."/>
            <person name="Chovatia M."/>
            <person name="Clum A."/>
            <person name="Daum C."/>
            <person name="Haridas S."/>
            <person name="He G."/>
            <person name="LaButti K."/>
            <person name="Lipzen A."/>
            <person name="Mondo S."/>
            <person name="Riley R."/>
            <person name="Salamov A."/>
            <person name="Simmons B.A."/>
            <person name="Magnuson J.K."/>
            <person name="Henrissat B."/>
            <person name="Mortensen U.H."/>
            <person name="Larsen T.O."/>
            <person name="Devries R.P."/>
            <person name="Grigoriev I.V."/>
            <person name="Machida M."/>
            <person name="Baker S.E."/>
            <person name="Andersen M.R."/>
        </authorList>
    </citation>
    <scope>NUCLEOTIDE SEQUENCE [LARGE SCALE GENOMIC DNA]</scope>
    <source>
        <strain evidence="3 4">CBS 151.66</strain>
    </source>
</reference>
<feature type="signal peptide" evidence="1">
    <location>
        <begin position="1"/>
        <end position="21"/>
    </location>
</feature>
<dbReference type="AlphaFoldDB" id="A0A5N5XAY8"/>
<name>A0A5N5XAY8_9EURO</name>
<evidence type="ECO:0000259" key="2">
    <source>
        <dbReference type="Pfam" id="PF00135"/>
    </source>
</evidence>
<dbReference type="SUPFAM" id="SSF53474">
    <property type="entry name" value="alpha/beta-Hydrolases"/>
    <property type="match status" value="1"/>
</dbReference>
<feature type="domain" description="Carboxylesterase type B" evidence="2">
    <location>
        <begin position="23"/>
        <end position="82"/>
    </location>
</feature>
<dbReference type="OrthoDB" id="4506813at2759"/>
<dbReference type="Proteomes" id="UP000326565">
    <property type="component" value="Unassembled WGS sequence"/>
</dbReference>
<proteinExistence type="predicted"/>
<evidence type="ECO:0000313" key="3">
    <source>
        <dbReference type="EMBL" id="KAB8077933.1"/>
    </source>
</evidence>
<evidence type="ECO:0000256" key="1">
    <source>
        <dbReference type="SAM" id="SignalP"/>
    </source>
</evidence>
<dbReference type="EMBL" id="ML732163">
    <property type="protein sequence ID" value="KAB8077933.1"/>
    <property type="molecule type" value="Genomic_DNA"/>
</dbReference>
<keyword evidence="1" id="KW-0732">Signal</keyword>
<dbReference type="InterPro" id="IPR029058">
    <property type="entry name" value="AB_hydrolase_fold"/>
</dbReference>
<accession>A0A5N5XAY8</accession>